<evidence type="ECO:0000259" key="11">
    <source>
        <dbReference type="PROSITE" id="PS50850"/>
    </source>
</evidence>
<dbReference type="GO" id="GO:0022857">
    <property type="term" value="F:transmembrane transporter activity"/>
    <property type="evidence" value="ECO:0007669"/>
    <property type="project" value="InterPro"/>
</dbReference>
<feature type="transmembrane region" description="Helical" evidence="10">
    <location>
        <begin position="335"/>
        <end position="359"/>
    </location>
</feature>
<dbReference type="Proteomes" id="UP000318380">
    <property type="component" value="Unassembled WGS sequence"/>
</dbReference>
<feature type="transmembrane region" description="Helical" evidence="10">
    <location>
        <begin position="108"/>
        <end position="135"/>
    </location>
</feature>
<keyword evidence="2" id="KW-0813">Transport</keyword>
<dbReference type="EMBL" id="VIVK01000001">
    <property type="protein sequence ID" value="TWD79223.1"/>
    <property type="molecule type" value="Genomic_DNA"/>
</dbReference>
<feature type="transmembrane region" description="Helical" evidence="10">
    <location>
        <begin position="170"/>
        <end position="187"/>
    </location>
</feature>
<comment type="subcellular location">
    <subcellularLocation>
        <location evidence="1">Cell inner membrane</location>
        <topology evidence="1">Multi-pass membrane protein</topology>
    </subcellularLocation>
</comment>
<reference evidence="12 13" key="1">
    <citation type="submission" date="2019-06" db="EMBL/GenBank/DDBJ databases">
        <title>Sequencing the genomes of 1000 actinobacteria strains.</title>
        <authorList>
            <person name="Klenk H.-P."/>
        </authorList>
    </citation>
    <scope>NUCLEOTIDE SEQUENCE [LARGE SCALE GENOMIC DNA]</scope>
    <source>
        <strain evidence="12 13">DSM 24683</strain>
    </source>
</reference>
<dbReference type="AlphaFoldDB" id="A0A561BK64"/>
<keyword evidence="13" id="KW-1185">Reference proteome</keyword>
<dbReference type="PANTHER" id="PTHR23513:SF9">
    <property type="entry name" value="ENTEROBACTIN EXPORTER ENTS"/>
    <property type="match status" value="1"/>
</dbReference>
<protein>
    <recommendedName>
        <fullName evidence="8">Multidrug efflux pump Tap</fullName>
    </recommendedName>
</protein>
<comment type="similarity">
    <text evidence="7">Belongs to the major facilitator superfamily. Drug:H(+) antiporter-3 (DHA3) (TC 2.A.1.21) family.</text>
</comment>
<comment type="caution">
    <text evidence="12">The sequence shown here is derived from an EMBL/GenBank/DDBJ whole genome shotgun (WGS) entry which is preliminary data.</text>
</comment>
<feature type="region of interest" description="Disordered" evidence="9">
    <location>
        <begin position="425"/>
        <end position="511"/>
    </location>
</feature>
<dbReference type="PANTHER" id="PTHR23513">
    <property type="entry name" value="INTEGRAL MEMBRANE EFFLUX PROTEIN-RELATED"/>
    <property type="match status" value="1"/>
</dbReference>
<dbReference type="SUPFAM" id="SSF103473">
    <property type="entry name" value="MFS general substrate transporter"/>
    <property type="match status" value="1"/>
</dbReference>
<evidence type="ECO:0000256" key="4">
    <source>
        <dbReference type="ARBA" id="ARBA00022692"/>
    </source>
</evidence>
<gene>
    <name evidence="12" type="ORF">FB561_0278</name>
</gene>
<dbReference type="InterPro" id="IPR036259">
    <property type="entry name" value="MFS_trans_sf"/>
</dbReference>
<accession>A0A561BK64</accession>
<feature type="transmembrane region" description="Helical" evidence="10">
    <location>
        <begin position="283"/>
        <end position="303"/>
    </location>
</feature>
<keyword evidence="5 10" id="KW-1133">Transmembrane helix</keyword>
<feature type="transmembrane region" description="Helical" evidence="10">
    <location>
        <begin position="244"/>
        <end position="271"/>
    </location>
</feature>
<evidence type="ECO:0000256" key="2">
    <source>
        <dbReference type="ARBA" id="ARBA00022448"/>
    </source>
</evidence>
<feature type="domain" description="Major facilitator superfamily (MFS) profile" evidence="11">
    <location>
        <begin position="30"/>
        <end position="424"/>
    </location>
</feature>
<dbReference type="RefSeq" id="WP_145802147.1">
    <property type="nucleotide sequence ID" value="NZ_VIVK01000001.1"/>
</dbReference>
<dbReference type="Pfam" id="PF07690">
    <property type="entry name" value="MFS_1"/>
    <property type="match status" value="1"/>
</dbReference>
<feature type="compositionally biased region" description="Basic and acidic residues" evidence="9">
    <location>
        <begin position="502"/>
        <end position="511"/>
    </location>
</feature>
<name>A0A561BK64_9ACTN</name>
<keyword evidence="4 10" id="KW-0812">Transmembrane</keyword>
<feature type="transmembrane region" description="Helical" evidence="10">
    <location>
        <begin position="68"/>
        <end position="88"/>
    </location>
</feature>
<evidence type="ECO:0000256" key="9">
    <source>
        <dbReference type="SAM" id="MobiDB-lite"/>
    </source>
</evidence>
<dbReference type="PROSITE" id="PS50850">
    <property type="entry name" value="MFS"/>
    <property type="match status" value="1"/>
</dbReference>
<dbReference type="GO" id="GO:0005886">
    <property type="term" value="C:plasma membrane"/>
    <property type="evidence" value="ECO:0007669"/>
    <property type="project" value="UniProtKB-SubCell"/>
</dbReference>
<evidence type="ECO:0000256" key="10">
    <source>
        <dbReference type="SAM" id="Phobius"/>
    </source>
</evidence>
<feature type="compositionally biased region" description="Basic and acidic residues" evidence="9">
    <location>
        <begin position="459"/>
        <end position="476"/>
    </location>
</feature>
<evidence type="ECO:0000256" key="7">
    <source>
        <dbReference type="ARBA" id="ARBA00038075"/>
    </source>
</evidence>
<sequence>MPTPPTGTPAGPAPVDPAPATATSTPYRAPLIAFLVANVVSICGTRVSAIAIPWFVLVSTGSPLKTGLVAMAEMLPLVVCKAFGGPLIDRLGPKRVSVSTDTASTVVVALIPLLHTLGALPFPVLLGIVAVAGALRGPGDAAKGTLIPDIAAAAKVPLERVTGLESTTERLAGFIAFAVAGGLITLVGEVNALWIDAASFGVCALLIRRWAPGQHQRKPHQENEEEGYGQQLLEGWRFLRTDKLMLPLVLMIAVTNLLDAAIAAVLLPVWIKEHGYGPGQTSLILTSFGVTATAFALLASAIGHRLPRKTVFTVAFLICGAPRFVVMAFDAPVWGVMLVCAVGGIGAGFINPVLGALFIERIPRPLLGRVNSLADAVAWIGVPLGGVIAGAAVTGIGLAPALLIGGAAYLVATMAPPLIGRHENWGGAGAKPTPAAQDRPARSPATNPATKHPQPTDQPTRRPQPEARPTHHRATDRQQSQHQPIGRSEVGDLQSPDPAKPVQDHRTEVPS</sequence>
<evidence type="ECO:0000313" key="13">
    <source>
        <dbReference type="Proteomes" id="UP000318380"/>
    </source>
</evidence>
<dbReference type="InterPro" id="IPR020846">
    <property type="entry name" value="MFS_dom"/>
</dbReference>
<evidence type="ECO:0000256" key="5">
    <source>
        <dbReference type="ARBA" id="ARBA00022989"/>
    </source>
</evidence>
<evidence type="ECO:0000256" key="3">
    <source>
        <dbReference type="ARBA" id="ARBA00022475"/>
    </source>
</evidence>
<evidence type="ECO:0000256" key="8">
    <source>
        <dbReference type="ARBA" id="ARBA00040914"/>
    </source>
</evidence>
<evidence type="ECO:0000313" key="12">
    <source>
        <dbReference type="EMBL" id="TWD79223.1"/>
    </source>
</evidence>
<feature type="compositionally biased region" description="Pro residues" evidence="9">
    <location>
        <begin position="1"/>
        <end position="17"/>
    </location>
</feature>
<dbReference type="InterPro" id="IPR011701">
    <property type="entry name" value="MFS"/>
</dbReference>
<dbReference type="CDD" id="cd06173">
    <property type="entry name" value="MFS_MefA_like"/>
    <property type="match status" value="1"/>
</dbReference>
<keyword evidence="3" id="KW-1003">Cell membrane</keyword>
<feature type="transmembrane region" description="Helical" evidence="10">
    <location>
        <begin position="31"/>
        <end position="56"/>
    </location>
</feature>
<feature type="transmembrane region" description="Helical" evidence="10">
    <location>
        <begin position="310"/>
        <end position="329"/>
    </location>
</feature>
<organism evidence="12 13">
    <name type="scientific">Kribbella amoyensis</name>
    <dbReference type="NCBI Taxonomy" id="996641"/>
    <lineage>
        <taxon>Bacteria</taxon>
        <taxon>Bacillati</taxon>
        <taxon>Actinomycetota</taxon>
        <taxon>Actinomycetes</taxon>
        <taxon>Propionibacteriales</taxon>
        <taxon>Kribbellaceae</taxon>
        <taxon>Kribbella</taxon>
    </lineage>
</organism>
<dbReference type="Gene3D" id="1.20.1250.20">
    <property type="entry name" value="MFS general substrate transporter like domains"/>
    <property type="match status" value="1"/>
</dbReference>
<feature type="region of interest" description="Disordered" evidence="9">
    <location>
        <begin position="1"/>
        <end position="21"/>
    </location>
</feature>
<proteinExistence type="inferred from homology"/>
<keyword evidence="6 10" id="KW-0472">Membrane</keyword>
<evidence type="ECO:0000256" key="1">
    <source>
        <dbReference type="ARBA" id="ARBA00004429"/>
    </source>
</evidence>
<evidence type="ECO:0000256" key="6">
    <source>
        <dbReference type="ARBA" id="ARBA00023136"/>
    </source>
</evidence>
<dbReference type="OrthoDB" id="9793136at2"/>